<protein>
    <submittedName>
        <fullName evidence="7">Long-chain fatty acid-CoA ligase</fullName>
        <ecNumber evidence="7">6.2.1.3</ecNumber>
    </submittedName>
</protein>
<dbReference type="GO" id="GO:0005886">
    <property type="term" value="C:plasma membrane"/>
    <property type="evidence" value="ECO:0007669"/>
    <property type="project" value="TreeGrafter"/>
</dbReference>
<keyword evidence="8" id="KW-1185">Reference proteome</keyword>
<feature type="domain" description="AMP-dependent synthetase/ligase" evidence="6">
    <location>
        <begin position="96"/>
        <end position="503"/>
    </location>
</feature>
<organism evidence="7 8">
    <name type="scientific">Tieghemiomyces parasiticus</name>
    <dbReference type="NCBI Taxonomy" id="78921"/>
    <lineage>
        <taxon>Eukaryota</taxon>
        <taxon>Fungi</taxon>
        <taxon>Fungi incertae sedis</taxon>
        <taxon>Zoopagomycota</taxon>
        <taxon>Kickxellomycotina</taxon>
        <taxon>Dimargaritomycetes</taxon>
        <taxon>Dimargaritales</taxon>
        <taxon>Dimargaritaceae</taxon>
        <taxon>Tieghemiomyces</taxon>
    </lineage>
</organism>
<dbReference type="AlphaFoldDB" id="A0A9W7ZJG0"/>
<evidence type="ECO:0000313" key="8">
    <source>
        <dbReference type="Proteomes" id="UP001150569"/>
    </source>
</evidence>
<keyword evidence="4" id="KW-0067">ATP-binding</keyword>
<evidence type="ECO:0000256" key="1">
    <source>
        <dbReference type="ARBA" id="ARBA00006432"/>
    </source>
</evidence>
<keyword evidence="2 7" id="KW-0436">Ligase</keyword>
<keyword evidence="3" id="KW-0547">Nucleotide-binding</keyword>
<dbReference type="GO" id="GO:0005524">
    <property type="term" value="F:ATP binding"/>
    <property type="evidence" value="ECO:0007669"/>
    <property type="project" value="UniProtKB-KW"/>
</dbReference>
<dbReference type="Proteomes" id="UP001150569">
    <property type="component" value="Unassembled WGS sequence"/>
</dbReference>
<proteinExistence type="inferred from homology"/>
<dbReference type="SUPFAM" id="SSF56801">
    <property type="entry name" value="Acetyl-CoA synthetase-like"/>
    <property type="match status" value="1"/>
</dbReference>
<dbReference type="GO" id="GO:0035336">
    <property type="term" value="P:long-chain fatty-acyl-CoA metabolic process"/>
    <property type="evidence" value="ECO:0007669"/>
    <property type="project" value="TreeGrafter"/>
</dbReference>
<evidence type="ECO:0000256" key="2">
    <source>
        <dbReference type="ARBA" id="ARBA00022598"/>
    </source>
</evidence>
<evidence type="ECO:0000313" key="7">
    <source>
        <dbReference type="EMBL" id="KAJ1910608.1"/>
    </source>
</evidence>
<name>A0A9W7ZJG0_9FUNG</name>
<sequence>MPNLRSYESSPAAKEGEGPIHWNSLCKERGQLVTTAIEGVHTVYDVMQYIVRTYKDTELMAYRKVLGVVEEEKYITKTVGGKQEKQKKVWKYSKLSKFYWYTAKEMGDITAELGSGLAKLGLAKGANISIYAPTSAEWQLFCHGCFHQGITISTAYDTLGEGGLTHALRECEVEAIFTKTSLLHMIHTVLKQVPSLRTIIYFGDEDDASQAQLAKLKEARPELQLVTYDTLREIGRQSPADPQPPTPQDLACVMYTSGSTGAPKGVQITHANMVATLGGAREVLKPFVQEGDSLLSYLPLAHVLQMAVELVLYTFGIKIGYGTPRSLTNQSVRECQGDLCEFQPTLLVGVPQVWDTIRKGVLATLNSSGPIVRTVFHVAYKAKWWMMQRGLPTGLLDRLVFKKVQAQTGGRLRFALSGGAGISRESQEFLSTTLCPIIQGYGMTETTGIIALMDPSCFELKVVGPPVPDVEVKLVDVKDTEYRAAEGRGEVWVRGASITPGYYKRDDLTREVLTEDKWFMTGDIGEWQPDGQLKLIDRKKNLVKLAHGEYIALEKLEAVYKTSMLVGNICVYADGEQTRPVALIMPDPKGLLHYAESNGLLQKLDSADHEHDIENLSARPEVHDAVLKSCLDAAKQNSLVSAETLQDVFVVPDEWTPQNDMLTAAQKLNRNAVIKKYRSQIDRMYASGN</sequence>
<gene>
    <name evidence="7" type="primary">FAA4_2</name>
    <name evidence="7" type="ORF">IWQ60_010567</name>
</gene>
<dbReference type="Gene3D" id="3.40.50.12780">
    <property type="entry name" value="N-terminal domain of ligase-like"/>
    <property type="match status" value="1"/>
</dbReference>
<reference evidence="7" key="1">
    <citation type="submission" date="2022-07" db="EMBL/GenBank/DDBJ databases">
        <title>Phylogenomic reconstructions and comparative analyses of Kickxellomycotina fungi.</title>
        <authorList>
            <person name="Reynolds N.K."/>
            <person name="Stajich J.E."/>
            <person name="Barry K."/>
            <person name="Grigoriev I.V."/>
            <person name="Crous P."/>
            <person name="Smith M.E."/>
        </authorList>
    </citation>
    <scope>NUCLEOTIDE SEQUENCE</scope>
    <source>
        <strain evidence="7">RSA 861</strain>
    </source>
</reference>
<evidence type="ECO:0000256" key="5">
    <source>
        <dbReference type="ARBA" id="ARBA00036813"/>
    </source>
</evidence>
<dbReference type="InterPro" id="IPR000873">
    <property type="entry name" value="AMP-dep_synth/lig_dom"/>
</dbReference>
<dbReference type="OrthoDB" id="1700726at2759"/>
<evidence type="ECO:0000256" key="4">
    <source>
        <dbReference type="ARBA" id="ARBA00022840"/>
    </source>
</evidence>
<dbReference type="InterPro" id="IPR042099">
    <property type="entry name" value="ANL_N_sf"/>
</dbReference>
<evidence type="ECO:0000256" key="3">
    <source>
        <dbReference type="ARBA" id="ARBA00022741"/>
    </source>
</evidence>
<accession>A0A9W7ZJG0</accession>
<comment type="caution">
    <text evidence="7">The sequence shown here is derived from an EMBL/GenBank/DDBJ whole genome shotgun (WGS) entry which is preliminary data.</text>
</comment>
<dbReference type="GO" id="GO:0005783">
    <property type="term" value="C:endoplasmic reticulum"/>
    <property type="evidence" value="ECO:0007669"/>
    <property type="project" value="TreeGrafter"/>
</dbReference>
<dbReference type="GO" id="GO:0004467">
    <property type="term" value="F:long-chain fatty acid-CoA ligase activity"/>
    <property type="evidence" value="ECO:0007669"/>
    <property type="project" value="UniProtKB-EC"/>
</dbReference>
<dbReference type="EMBL" id="JANBPT010001028">
    <property type="protein sequence ID" value="KAJ1910608.1"/>
    <property type="molecule type" value="Genomic_DNA"/>
</dbReference>
<comment type="similarity">
    <text evidence="1">Belongs to the ATP-dependent AMP-binding enzyme family.</text>
</comment>
<dbReference type="GO" id="GO:0005811">
    <property type="term" value="C:lipid droplet"/>
    <property type="evidence" value="ECO:0007669"/>
    <property type="project" value="TreeGrafter"/>
</dbReference>
<evidence type="ECO:0000259" key="6">
    <source>
        <dbReference type="Pfam" id="PF00501"/>
    </source>
</evidence>
<dbReference type="Pfam" id="PF00501">
    <property type="entry name" value="AMP-binding"/>
    <property type="match status" value="1"/>
</dbReference>
<dbReference type="InterPro" id="IPR020845">
    <property type="entry name" value="AMP-binding_CS"/>
</dbReference>
<comment type="catalytic activity">
    <reaction evidence="5">
        <text>a long-chain fatty acid + ATP + CoA = a long-chain fatty acyl-CoA + AMP + diphosphate</text>
        <dbReference type="Rhea" id="RHEA:15421"/>
        <dbReference type="ChEBI" id="CHEBI:30616"/>
        <dbReference type="ChEBI" id="CHEBI:33019"/>
        <dbReference type="ChEBI" id="CHEBI:57287"/>
        <dbReference type="ChEBI" id="CHEBI:57560"/>
        <dbReference type="ChEBI" id="CHEBI:83139"/>
        <dbReference type="ChEBI" id="CHEBI:456215"/>
        <dbReference type="EC" id="6.2.1.3"/>
    </reaction>
</comment>
<dbReference type="PROSITE" id="PS00455">
    <property type="entry name" value="AMP_BINDING"/>
    <property type="match status" value="1"/>
</dbReference>
<dbReference type="PANTHER" id="PTHR43272:SF83">
    <property type="entry name" value="ACYL-COA SYNTHETASE LONG-CHAIN, ISOFORM J"/>
    <property type="match status" value="1"/>
</dbReference>
<dbReference type="EC" id="6.2.1.3" evidence="7"/>
<dbReference type="PANTHER" id="PTHR43272">
    <property type="entry name" value="LONG-CHAIN-FATTY-ACID--COA LIGASE"/>
    <property type="match status" value="1"/>
</dbReference>